<dbReference type="GO" id="GO:0051997">
    <property type="term" value="F:2-oxo-4-hydroxy-4-carboxy-5-ureidoimidazoline decarboxylase activity"/>
    <property type="evidence" value="ECO:0007669"/>
    <property type="project" value="UniProtKB-EC"/>
</dbReference>
<dbReference type="InterPro" id="IPR017595">
    <property type="entry name" value="OHCU_decarboxylase-2"/>
</dbReference>
<keyword evidence="9" id="KW-1185">Reference proteome</keyword>
<gene>
    <name evidence="8" type="ORF">CAP_2958</name>
</gene>
<sequence>MVSERHEVSGRHEVTGEESALLDAMPADEARAALQRCCGSHRWVERMLGERPFGTRARLVEAASRHWNALDPADWDEAFSHHPRIGEPGRVAAGAASAAATASWASNEQAGAARSADDVKAALAEGNRAYEARFGRIYLVCATGKSGEELLAILRARLANDPETELRIAVGEQEKITRLRLEKLLSS</sequence>
<dbReference type="Pfam" id="PF09349">
    <property type="entry name" value="OHCU_decarbox"/>
    <property type="match status" value="1"/>
</dbReference>
<dbReference type="GO" id="GO:0006144">
    <property type="term" value="P:purine nucleobase metabolic process"/>
    <property type="evidence" value="ECO:0007669"/>
    <property type="project" value="UniProtKB-KW"/>
</dbReference>
<evidence type="ECO:0000259" key="7">
    <source>
        <dbReference type="Pfam" id="PF09349"/>
    </source>
</evidence>
<keyword evidence="5" id="KW-0210">Decarboxylase</keyword>
<evidence type="ECO:0000256" key="2">
    <source>
        <dbReference type="ARBA" id="ARBA00004754"/>
    </source>
</evidence>
<reference evidence="8 9" key="1">
    <citation type="submission" date="2013-05" db="EMBL/GenBank/DDBJ databases">
        <title>Genome assembly of Chondromyces apiculatus DSM 436.</title>
        <authorList>
            <person name="Sharma G."/>
            <person name="Khatri I."/>
            <person name="Kaur C."/>
            <person name="Mayilraj S."/>
            <person name="Subramanian S."/>
        </authorList>
    </citation>
    <scope>NUCLEOTIDE SEQUENCE [LARGE SCALE GENOMIC DNA]</scope>
    <source>
        <strain evidence="8 9">DSM 436</strain>
    </source>
</reference>
<comment type="pathway">
    <text evidence="2">Purine metabolism; urate degradation; (S)-allantoin from urate: step 3/3.</text>
</comment>
<dbReference type="GO" id="GO:0019628">
    <property type="term" value="P:urate catabolic process"/>
    <property type="evidence" value="ECO:0007669"/>
    <property type="project" value="TreeGrafter"/>
</dbReference>
<dbReference type="AlphaFoldDB" id="A0A017T8T7"/>
<comment type="catalytic activity">
    <reaction evidence="1">
        <text>5-hydroxy-2-oxo-4-ureido-2,5-dihydro-1H-imidazole-5-carboxylate + H(+) = (S)-allantoin + CO2</text>
        <dbReference type="Rhea" id="RHEA:26301"/>
        <dbReference type="ChEBI" id="CHEBI:15378"/>
        <dbReference type="ChEBI" id="CHEBI:15678"/>
        <dbReference type="ChEBI" id="CHEBI:16526"/>
        <dbReference type="ChEBI" id="CHEBI:58639"/>
        <dbReference type="EC" id="4.1.1.97"/>
    </reaction>
</comment>
<name>A0A017T8T7_9BACT</name>
<dbReference type="PANTHER" id="PTHR43466">
    <property type="entry name" value="2-OXO-4-HYDROXY-4-CARBOXY-5-UREIDOIMIDAZOLINE DECARBOXYLASE-RELATED"/>
    <property type="match status" value="1"/>
</dbReference>
<organism evidence="8 9">
    <name type="scientific">Chondromyces apiculatus DSM 436</name>
    <dbReference type="NCBI Taxonomy" id="1192034"/>
    <lineage>
        <taxon>Bacteria</taxon>
        <taxon>Pseudomonadati</taxon>
        <taxon>Myxococcota</taxon>
        <taxon>Polyangia</taxon>
        <taxon>Polyangiales</taxon>
        <taxon>Polyangiaceae</taxon>
        <taxon>Chondromyces</taxon>
    </lineage>
</organism>
<dbReference type="PANTHER" id="PTHR43466:SF1">
    <property type="entry name" value="2-OXO-4-HYDROXY-4-CARBOXY-5-UREIDOIMIDAZOLINE DECARBOXYLASE-RELATED"/>
    <property type="match status" value="1"/>
</dbReference>
<dbReference type="SUPFAM" id="SSF158694">
    <property type="entry name" value="UraD-Like"/>
    <property type="match status" value="1"/>
</dbReference>
<evidence type="ECO:0000256" key="6">
    <source>
        <dbReference type="ARBA" id="ARBA00023239"/>
    </source>
</evidence>
<proteinExistence type="predicted"/>
<dbReference type="InterPro" id="IPR036778">
    <property type="entry name" value="OHCU_decarboxylase_sf"/>
</dbReference>
<keyword evidence="4" id="KW-0659">Purine metabolism</keyword>
<feature type="domain" description="Oxo-4-hydroxy-4-carboxy-5-ureidoimidazoline decarboxylase" evidence="7">
    <location>
        <begin position="24"/>
        <end position="182"/>
    </location>
</feature>
<comment type="caution">
    <text evidence="8">The sequence shown here is derived from an EMBL/GenBank/DDBJ whole genome shotgun (WGS) entry which is preliminary data.</text>
</comment>
<evidence type="ECO:0000256" key="4">
    <source>
        <dbReference type="ARBA" id="ARBA00022631"/>
    </source>
</evidence>
<evidence type="ECO:0000256" key="1">
    <source>
        <dbReference type="ARBA" id="ARBA00001163"/>
    </source>
</evidence>
<dbReference type="eggNOG" id="COG3195">
    <property type="taxonomic scope" value="Bacteria"/>
</dbReference>
<evidence type="ECO:0000313" key="9">
    <source>
        <dbReference type="Proteomes" id="UP000019678"/>
    </source>
</evidence>
<keyword evidence="6" id="KW-0456">Lyase</keyword>
<dbReference type="EC" id="4.1.1.97" evidence="3"/>
<evidence type="ECO:0000256" key="5">
    <source>
        <dbReference type="ARBA" id="ARBA00022793"/>
    </source>
</evidence>
<dbReference type="STRING" id="1192034.CAP_2958"/>
<dbReference type="NCBIfam" id="TIGR03180">
    <property type="entry name" value="UraD_2"/>
    <property type="match status" value="1"/>
</dbReference>
<dbReference type="InterPro" id="IPR018020">
    <property type="entry name" value="OHCU_decarboxylase"/>
</dbReference>
<evidence type="ECO:0000313" key="8">
    <source>
        <dbReference type="EMBL" id="EYF05668.1"/>
    </source>
</evidence>
<dbReference type="Gene3D" id="1.10.3330.10">
    <property type="entry name" value="Oxo-4-hydroxy-4-carboxy-5-ureidoimidazoline decarboxylase"/>
    <property type="match status" value="1"/>
</dbReference>
<protein>
    <recommendedName>
        <fullName evidence="3">2-oxo-4-hydroxy-4-carboxy-5-ureidoimidazoline decarboxylase</fullName>
        <ecNumber evidence="3">4.1.1.97</ecNumber>
    </recommendedName>
</protein>
<dbReference type="EMBL" id="ASRX01000021">
    <property type="protein sequence ID" value="EYF05668.1"/>
    <property type="molecule type" value="Genomic_DNA"/>
</dbReference>
<accession>A0A017T8T7</accession>
<dbReference type="Proteomes" id="UP000019678">
    <property type="component" value="Unassembled WGS sequence"/>
</dbReference>
<dbReference type="NCBIfam" id="NF010372">
    <property type="entry name" value="PRK13798.1"/>
    <property type="match status" value="1"/>
</dbReference>
<evidence type="ECO:0000256" key="3">
    <source>
        <dbReference type="ARBA" id="ARBA00012257"/>
    </source>
</evidence>